<comment type="caution">
    <text evidence="2">The sequence shown here is derived from an EMBL/GenBank/DDBJ whole genome shotgun (WGS) entry which is preliminary data.</text>
</comment>
<dbReference type="EMBL" id="JADFTS010000008">
    <property type="protein sequence ID" value="KAF9592780.1"/>
    <property type="molecule type" value="Genomic_DNA"/>
</dbReference>
<dbReference type="Proteomes" id="UP000631114">
    <property type="component" value="Unassembled WGS sequence"/>
</dbReference>
<protein>
    <submittedName>
        <fullName evidence="2">Uncharacterized protein</fullName>
    </submittedName>
</protein>
<evidence type="ECO:0000256" key="1">
    <source>
        <dbReference type="SAM" id="SignalP"/>
    </source>
</evidence>
<sequence>MVEFHLKFFILVFLRINHLVALNPSSWCPHHLTHMTTQIFEKRTDRFWELDKKSNSWVEVNLPFALLSCVNENCSKVASIDQTPKKKEECLEGGCFVPEHGENSKSKHSNKAESEEGSDMVLNIRKRISLTRMSETSILVTGESGSIYERFWNGVQWVIAPHDLPLSAGPAVSVFLINQTILALSEAGYYSGMFFQLQVSESSQLTWIDFGTIYGPSMETESSFPFQIKTGFVSYDGERAFFAMMNGSLVELSDIESQRWIYHGHPPGGDVVAIADASSIRPDVVFTVRAQSHPGRNTYMTGYLLERRLHQRKWRWIFHGGPEDYHLASITAVVHDELTDRIFSLFCTTTTGSVFEYQLPKPSGGAQATQVKEAWVNHMHPLQAKASRGIPGLQIQIGRILFSLDDGRLAELHLSGIGGEGSPPTQINVRKKAAFYYEWSILDAPESEGWNAEYCMQERGPFNCITGTRDEANGMSISTGIKRRKVGQTHRSYLAPSTVHSSPDKSWDQNNFLRNGINNNFRMRVMQEGRSYFLITDNGSTFEYIYTENIWLWLRHEHSTVMKGLLGNYNGSLFLVDTHGNVLIRERNEENELTWINGTALRKGRQVVGGPPWDKMPGKAWKVTAEDALFFVSKTGRLIQFTVALRKFKWKDCRKPPNTKVAYIVDQEMFRANIVFTVGRNGRLYQYNKVTEIWHEHLQSPHLILSRFPGTSMRQSPLSLTGSIFMVAEDGGLVEYQWNTMDGWNWVEHGTPYKGVSFVGAPGPCVEYNQLFLIGSDGEVYLRYTDQRTWKWKSYGFPSVLDQTLTGVQDKNQMDCAGEDALDSIERNAQYVNDHNRYCDTKVASVRPILFSQDSLIFELRDGRSKKLIIRAVSFKWGEKEMILDSCPWIEFCIWKHVKAKFLVLKFRTREEKKNAHTTFSNAVGRTNKNRRYTMGMVTHYRQSNKSMSRKSLGCAGIMKQNAYCDFANMQCQLAN</sequence>
<proteinExistence type="predicted"/>
<dbReference type="SUPFAM" id="SSF89372">
    <property type="entry name" value="Fucose-specific lectin"/>
    <property type="match status" value="1"/>
</dbReference>
<dbReference type="PANTHER" id="PTHR36893:SF1">
    <property type="entry name" value="BULB-TYPE LECTIN DOMAIN-CONTAINING PROTEIN"/>
    <property type="match status" value="1"/>
</dbReference>
<name>A0A835LFH8_9MAGN</name>
<dbReference type="OrthoDB" id="66678at2759"/>
<dbReference type="PANTHER" id="PTHR36893">
    <property type="entry name" value="OS01G0275950 PROTEIN"/>
    <property type="match status" value="1"/>
</dbReference>
<keyword evidence="3" id="KW-1185">Reference proteome</keyword>
<dbReference type="Gene3D" id="2.120.10.70">
    <property type="entry name" value="Fucose-specific lectin"/>
    <property type="match status" value="1"/>
</dbReference>
<feature type="signal peptide" evidence="1">
    <location>
        <begin position="1"/>
        <end position="21"/>
    </location>
</feature>
<evidence type="ECO:0000313" key="2">
    <source>
        <dbReference type="EMBL" id="KAF9592780.1"/>
    </source>
</evidence>
<keyword evidence="1" id="KW-0732">Signal</keyword>
<accession>A0A835LFH8</accession>
<organism evidence="2 3">
    <name type="scientific">Coptis chinensis</name>
    <dbReference type="NCBI Taxonomy" id="261450"/>
    <lineage>
        <taxon>Eukaryota</taxon>
        <taxon>Viridiplantae</taxon>
        <taxon>Streptophyta</taxon>
        <taxon>Embryophyta</taxon>
        <taxon>Tracheophyta</taxon>
        <taxon>Spermatophyta</taxon>
        <taxon>Magnoliopsida</taxon>
        <taxon>Ranunculales</taxon>
        <taxon>Ranunculaceae</taxon>
        <taxon>Coptidoideae</taxon>
        <taxon>Coptis</taxon>
    </lineage>
</organism>
<reference evidence="2 3" key="1">
    <citation type="submission" date="2020-10" db="EMBL/GenBank/DDBJ databases">
        <title>The Coptis chinensis genome and diversification of protoberbering-type alkaloids.</title>
        <authorList>
            <person name="Wang B."/>
            <person name="Shu S."/>
            <person name="Song C."/>
            <person name="Liu Y."/>
        </authorList>
    </citation>
    <scope>NUCLEOTIDE SEQUENCE [LARGE SCALE GENOMIC DNA]</scope>
    <source>
        <strain evidence="2">HL-2020</strain>
        <tissue evidence="2">Leaf</tissue>
    </source>
</reference>
<dbReference type="AlphaFoldDB" id="A0A835LFH8"/>
<feature type="chain" id="PRO_5032294523" evidence="1">
    <location>
        <begin position="22"/>
        <end position="976"/>
    </location>
</feature>
<gene>
    <name evidence="2" type="ORF">IFM89_017350</name>
</gene>
<evidence type="ECO:0000313" key="3">
    <source>
        <dbReference type="Proteomes" id="UP000631114"/>
    </source>
</evidence>